<dbReference type="FunFam" id="1.20.1070.10:FF:000410">
    <property type="entry name" value="Olfactory receptor 1348"/>
    <property type="match status" value="1"/>
</dbReference>
<dbReference type="PROSITE" id="PS50262">
    <property type="entry name" value="G_PROTEIN_RECEP_F1_2"/>
    <property type="match status" value="2"/>
</dbReference>
<evidence type="ECO:0000256" key="9">
    <source>
        <dbReference type="RuleBase" id="RU000688"/>
    </source>
</evidence>
<proteinExistence type="inferred from homology"/>
<evidence type="ECO:0000256" key="3">
    <source>
        <dbReference type="ARBA" id="ARBA00022606"/>
    </source>
</evidence>
<dbReference type="Pfam" id="PF13853">
    <property type="entry name" value="7tm_4"/>
    <property type="match status" value="1"/>
</dbReference>
<dbReference type="GO" id="GO:0004984">
    <property type="term" value="F:olfactory receptor activity"/>
    <property type="evidence" value="ECO:0007669"/>
    <property type="project" value="InterPro"/>
</dbReference>
<name>A0A6P5IF13_PHACI</name>
<evidence type="ECO:0000313" key="12">
    <source>
        <dbReference type="Proteomes" id="UP000515140"/>
    </source>
</evidence>
<evidence type="ECO:0000256" key="1">
    <source>
        <dbReference type="ARBA" id="ARBA00004651"/>
    </source>
</evidence>
<comment type="similarity">
    <text evidence="9">Belongs to the G-protein coupled receptor 1 family.</text>
</comment>
<feature type="transmembrane region" description="Helical" evidence="10">
    <location>
        <begin position="333"/>
        <end position="362"/>
    </location>
</feature>
<feature type="transmembrane region" description="Helical" evidence="10">
    <location>
        <begin position="163"/>
        <end position="186"/>
    </location>
</feature>
<sequence>MESRNLTSVTEFILLGLSSRPELQVHLFLLFFIFYLVILMGNLLIVLLILRDSRLHTPMYFFLTNLSSIEVCFTSCVFPQMLVHLLAERKSISYFRCVIQFYTFLSFGIAECYILSVMAYDRYVAIRDPLSGPINKVESSNLTSVTEFILLGLSSEPELQVHLFLLFLMVYLMVLLGNMLIVLLILRDSRLRTPMYFFLTNLSCIEVCYTSCVFPQMLVHFLAERKSISYSCCVIQFYTSLSFGIAECYILSVMAYDRYVAIRDPLRYSVTMNWGICGMLAAVSWLGGFIFSSVDTIATFQLSFCHNNAINHFLCEMPALLHLSCTDTTHAELVMHVLCIFTLLFPITFIILSYVHIIIAVLRIHSAQGRRKAFSTCSSHLLVVTLFFGTIMSLYLKPKSLSSPEYNKIVSVFYEVFTPALNPLIYSLRNKEVKMALRKLLGKPESA</sequence>
<dbReference type="RefSeq" id="XP_020820585.1">
    <property type="nucleotide sequence ID" value="XM_020964926.1"/>
</dbReference>
<evidence type="ECO:0000256" key="4">
    <source>
        <dbReference type="ARBA" id="ARBA00022692"/>
    </source>
</evidence>
<evidence type="ECO:0000256" key="10">
    <source>
        <dbReference type="SAM" id="Phobius"/>
    </source>
</evidence>
<evidence type="ECO:0000256" key="7">
    <source>
        <dbReference type="ARBA" id="ARBA00023136"/>
    </source>
</evidence>
<dbReference type="InParanoid" id="A0A6P5IF13"/>
<gene>
    <name evidence="13" type="primary">LOC110193253</name>
</gene>
<feature type="transmembrane region" description="Helical" evidence="10">
    <location>
        <begin position="408"/>
        <end position="428"/>
    </location>
</feature>
<keyword evidence="2" id="KW-1003">Cell membrane</keyword>
<keyword evidence="9" id="KW-0297">G-protein coupled receptor</keyword>
<organism evidence="12 13">
    <name type="scientific">Phascolarctos cinereus</name>
    <name type="common">Koala</name>
    <dbReference type="NCBI Taxonomy" id="38626"/>
    <lineage>
        <taxon>Eukaryota</taxon>
        <taxon>Metazoa</taxon>
        <taxon>Chordata</taxon>
        <taxon>Craniata</taxon>
        <taxon>Vertebrata</taxon>
        <taxon>Euteleostomi</taxon>
        <taxon>Mammalia</taxon>
        <taxon>Metatheria</taxon>
        <taxon>Diprotodontia</taxon>
        <taxon>Phascolarctidae</taxon>
        <taxon>Phascolarctos</taxon>
    </lineage>
</organism>
<keyword evidence="6 10" id="KW-1133">Transmembrane helix</keyword>
<dbReference type="InterPro" id="IPR000276">
    <property type="entry name" value="GPCR_Rhodpsn"/>
</dbReference>
<dbReference type="Proteomes" id="UP000515140">
    <property type="component" value="Unplaced"/>
</dbReference>
<feature type="transmembrane region" description="Helical" evidence="10">
    <location>
        <begin position="272"/>
        <end position="294"/>
    </location>
</feature>
<accession>A0A6P5IF13</accession>
<evidence type="ECO:0000256" key="8">
    <source>
        <dbReference type="ARBA" id="ARBA00023224"/>
    </source>
</evidence>
<dbReference type="PROSITE" id="PS00237">
    <property type="entry name" value="G_PROTEIN_RECEP_F1_1"/>
    <property type="match status" value="1"/>
</dbReference>
<dbReference type="SUPFAM" id="SSF81321">
    <property type="entry name" value="Family A G protein-coupled receptor-like"/>
    <property type="match status" value="2"/>
</dbReference>
<dbReference type="GeneID" id="110193253"/>
<dbReference type="FunFam" id="1.20.1070.10:FF:000001">
    <property type="entry name" value="Olfactory receptor"/>
    <property type="match status" value="1"/>
</dbReference>
<feature type="transmembrane region" description="Helical" evidence="10">
    <location>
        <begin position="374"/>
        <end position="396"/>
    </location>
</feature>
<feature type="domain" description="G-protein coupled receptors family 1 profile" evidence="11">
    <location>
        <begin position="41"/>
        <end position="130"/>
    </location>
</feature>
<dbReference type="PRINTS" id="PR00245">
    <property type="entry name" value="OLFACTORYR"/>
</dbReference>
<evidence type="ECO:0000256" key="5">
    <source>
        <dbReference type="ARBA" id="ARBA00022725"/>
    </source>
</evidence>
<dbReference type="InterPro" id="IPR017452">
    <property type="entry name" value="GPCR_Rhodpsn_7TM"/>
</dbReference>
<dbReference type="PRINTS" id="PR00237">
    <property type="entry name" value="GPCRRHODOPSN"/>
</dbReference>
<dbReference type="PANTHER" id="PTHR26453">
    <property type="entry name" value="OLFACTORY RECEPTOR"/>
    <property type="match status" value="1"/>
</dbReference>
<evidence type="ECO:0000313" key="13">
    <source>
        <dbReference type="RefSeq" id="XP_020820585.1"/>
    </source>
</evidence>
<dbReference type="Pfam" id="PF00001">
    <property type="entry name" value="7tm_1"/>
    <property type="match status" value="1"/>
</dbReference>
<dbReference type="GO" id="GO:0005886">
    <property type="term" value="C:plasma membrane"/>
    <property type="evidence" value="ECO:0007669"/>
    <property type="project" value="UniProtKB-SubCell"/>
</dbReference>
<feature type="transmembrane region" description="Helical" evidence="10">
    <location>
        <begin position="198"/>
        <end position="222"/>
    </location>
</feature>
<feature type="transmembrane region" description="Helical" evidence="10">
    <location>
        <begin position="228"/>
        <end position="251"/>
    </location>
</feature>
<evidence type="ECO:0000256" key="2">
    <source>
        <dbReference type="ARBA" id="ARBA00022475"/>
    </source>
</evidence>
<evidence type="ECO:0000256" key="6">
    <source>
        <dbReference type="ARBA" id="ARBA00022989"/>
    </source>
</evidence>
<keyword evidence="9" id="KW-0675">Receptor</keyword>
<evidence type="ECO:0000259" key="11">
    <source>
        <dbReference type="PROSITE" id="PS50262"/>
    </source>
</evidence>
<feature type="transmembrane region" description="Helical" evidence="10">
    <location>
        <begin position="62"/>
        <end position="87"/>
    </location>
</feature>
<feature type="transmembrane region" description="Helical" evidence="10">
    <location>
        <begin position="99"/>
        <end position="120"/>
    </location>
</feature>
<comment type="subcellular location">
    <subcellularLocation>
        <location evidence="1">Cell membrane</location>
        <topology evidence="1">Multi-pass membrane protein</topology>
    </subcellularLocation>
</comment>
<dbReference type="GO" id="GO:0004930">
    <property type="term" value="F:G protein-coupled receptor activity"/>
    <property type="evidence" value="ECO:0007669"/>
    <property type="project" value="UniProtKB-KW"/>
</dbReference>
<keyword evidence="12" id="KW-1185">Reference proteome</keyword>
<feature type="domain" description="G-protein coupled receptors family 1 profile" evidence="11">
    <location>
        <begin position="177"/>
        <end position="426"/>
    </location>
</feature>
<dbReference type="CDD" id="cd15225">
    <property type="entry name" value="7tmA_OR10A-like"/>
    <property type="match status" value="1"/>
</dbReference>
<keyword evidence="8 9" id="KW-0807">Transducer</keyword>
<dbReference type="CDD" id="cd00637">
    <property type="entry name" value="7tm_classA_rhodopsin-like"/>
    <property type="match status" value="1"/>
</dbReference>
<dbReference type="KEGG" id="pcw:110193253"/>
<keyword evidence="5" id="KW-0552">Olfaction</keyword>
<keyword evidence="7 10" id="KW-0472">Membrane</keyword>
<dbReference type="Gene3D" id="1.20.1070.10">
    <property type="entry name" value="Rhodopsin 7-helix transmembrane proteins"/>
    <property type="match status" value="2"/>
</dbReference>
<keyword evidence="3" id="KW-0716">Sensory transduction</keyword>
<protein>
    <submittedName>
        <fullName evidence="13">Olfactory receptor 2F1-like</fullName>
    </submittedName>
</protein>
<dbReference type="AlphaFoldDB" id="A0A6P5IF13"/>
<dbReference type="InterPro" id="IPR000725">
    <property type="entry name" value="Olfact_rcpt"/>
</dbReference>
<keyword evidence="4 9" id="KW-0812">Transmembrane</keyword>
<feature type="transmembrane region" description="Helical" evidence="10">
    <location>
        <begin position="27"/>
        <end position="50"/>
    </location>
</feature>
<reference evidence="13" key="1">
    <citation type="submission" date="2025-08" db="UniProtKB">
        <authorList>
            <consortium name="RefSeq"/>
        </authorList>
    </citation>
    <scope>IDENTIFICATION</scope>
    <source>
        <tissue evidence="13">Spleen</tissue>
    </source>
</reference>